<sequence length="98" mass="11423">MQYGFRTRASDKEIDSVLLSLQGKERSEFIREALSFYIKFKDTLDSINSNIADIKETLNDLKKSGISVKENLKEPEQEPVKKDNEDIFKEMMNDFLNL</sequence>
<organism evidence="1 2">
    <name type="scientific">Thermoanaerobacterium butyriciformans</name>
    <dbReference type="NCBI Taxonomy" id="1702242"/>
    <lineage>
        <taxon>Bacteria</taxon>
        <taxon>Bacillati</taxon>
        <taxon>Bacillota</taxon>
        <taxon>Clostridia</taxon>
        <taxon>Thermoanaerobacterales</taxon>
        <taxon>Thermoanaerobacteraceae</taxon>
        <taxon>Thermoanaerobacterium</taxon>
    </lineage>
</organism>
<name>A0ABS4NAW2_9THEO</name>
<reference evidence="1" key="1">
    <citation type="submission" date="2021-03" db="EMBL/GenBank/DDBJ databases">
        <title>Genomic Encyclopedia of Type Strains, Phase IV (KMG-IV): sequencing the most valuable type-strain genomes for metagenomic binning, comparative biology and taxonomic classification.</title>
        <authorList>
            <person name="Goeker M."/>
        </authorList>
    </citation>
    <scope>NUCLEOTIDE SEQUENCE</scope>
    <source>
        <strain evidence="1">DSM 101588</strain>
    </source>
</reference>
<dbReference type="EMBL" id="JAGGLT010000002">
    <property type="protein sequence ID" value="MBP2070801.1"/>
    <property type="molecule type" value="Genomic_DNA"/>
</dbReference>
<protein>
    <submittedName>
        <fullName evidence="1">Metal-responsive CopG/Arc/MetJ family transcriptional regulator</fullName>
    </submittedName>
</protein>
<gene>
    <name evidence="1" type="ORF">J2Z80_000299</name>
</gene>
<proteinExistence type="predicted"/>
<comment type="caution">
    <text evidence="1">The sequence shown here is derived from an EMBL/GenBank/DDBJ whole genome shotgun (WGS) entry which is preliminary data.</text>
</comment>
<dbReference type="Proteomes" id="UP001166402">
    <property type="component" value="Unassembled WGS sequence"/>
</dbReference>
<dbReference type="RefSeq" id="WP_209452773.1">
    <property type="nucleotide sequence ID" value="NZ_JAGGLT010000002.1"/>
</dbReference>
<keyword evidence="2" id="KW-1185">Reference proteome</keyword>
<accession>A0ABS4NAW2</accession>
<evidence type="ECO:0000313" key="2">
    <source>
        <dbReference type="Proteomes" id="UP001166402"/>
    </source>
</evidence>
<evidence type="ECO:0000313" key="1">
    <source>
        <dbReference type="EMBL" id="MBP2070801.1"/>
    </source>
</evidence>